<dbReference type="InterPro" id="IPR006716">
    <property type="entry name" value="ERG2_sigma1_rcpt-like"/>
</dbReference>
<dbReference type="EMBL" id="JBAMMX010000026">
    <property type="protein sequence ID" value="KAK6914011.1"/>
    <property type="molecule type" value="Genomic_DNA"/>
</dbReference>
<reference evidence="7 8" key="1">
    <citation type="submission" date="2023-12" db="EMBL/GenBank/DDBJ databases">
        <title>A high-quality genome assembly for Dillenia turbinata (Dilleniales).</title>
        <authorList>
            <person name="Chanderbali A."/>
        </authorList>
    </citation>
    <scope>NUCLEOTIDE SEQUENCE [LARGE SCALE GENOMIC DNA]</scope>
    <source>
        <strain evidence="7">LSX21</strain>
        <tissue evidence="7">Leaf</tissue>
    </source>
</reference>
<evidence type="ECO:0000256" key="5">
    <source>
        <dbReference type="ARBA" id="ARBA00022989"/>
    </source>
</evidence>
<dbReference type="GO" id="GO:0005789">
    <property type="term" value="C:endoplasmic reticulum membrane"/>
    <property type="evidence" value="ECO:0007669"/>
    <property type="project" value="UniProtKB-SubCell"/>
</dbReference>
<proteinExistence type="inferred from homology"/>
<gene>
    <name evidence="7" type="ORF">RJ641_021332</name>
</gene>
<evidence type="ECO:0000313" key="8">
    <source>
        <dbReference type="Proteomes" id="UP001370490"/>
    </source>
</evidence>
<keyword evidence="5" id="KW-1133">Transmembrane helix</keyword>
<protein>
    <submittedName>
        <fullName evidence="7">Uncharacterized protein</fullName>
    </submittedName>
</protein>
<evidence type="ECO:0000313" key="7">
    <source>
        <dbReference type="EMBL" id="KAK6914011.1"/>
    </source>
</evidence>
<accession>A0AAN8YUW4</accession>
<evidence type="ECO:0000256" key="3">
    <source>
        <dbReference type="ARBA" id="ARBA00022692"/>
    </source>
</evidence>
<name>A0AAN8YUW4_9MAGN</name>
<evidence type="ECO:0000256" key="4">
    <source>
        <dbReference type="ARBA" id="ARBA00022824"/>
    </source>
</evidence>
<evidence type="ECO:0000256" key="6">
    <source>
        <dbReference type="ARBA" id="ARBA00023136"/>
    </source>
</evidence>
<keyword evidence="4" id="KW-0256">Endoplasmic reticulum</keyword>
<sequence>MFSVSVGNLVGFDRWNLASPGLKSTAKISFKEKKEEKKRRWDLGLTILRMILCVQDLSGVLSFMKTNLEGFVNGKVSSCSIHSSSSWGIHQTSRLQTAVLSSRSFIVFSGRLREWLDVGDMYLIGEVNDSWAQGKWRASVIHLDPNTRIIEYWRSVILENSGMFSAAFELLEFITSRLVKRMKKQFWLSFVFGEAYGINFRSGDGFAVPA</sequence>
<dbReference type="PANTHER" id="PTHR10868">
    <property type="entry name" value="SIGMA 1-TYPE OPIOID RECEPTOR-RELATED"/>
    <property type="match status" value="1"/>
</dbReference>
<comment type="caution">
    <text evidence="7">The sequence shown here is derived from an EMBL/GenBank/DDBJ whole genome shotgun (WGS) entry which is preliminary data.</text>
</comment>
<evidence type="ECO:0000256" key="2">
    <source>
        <dbReference type="ARBA" id="ARBA00007141"/>
    </source>
</evidence>
<keyword evidence="6" id="KW-0472">Membrane</keyword>
<evidence type="ECO:0000256" key="1">
    <source>
        <dbReference type="ARBA" id="ARBA00004586"/>
    </source>
</evidence>
<dbReference type="Proteomes" id="UP001370490">
    <property type="component" value="Unassembled WGS sequence"/>
</dbReference>
<dbReference type="PANTHER" id="PTHR10868:SF1">
    <property type="entry name" value="SIGMA NON-OPIOID INTRACELLULAR RECEPTOR 1"/>
    <property type="match status" value="1"/>
</dbReference>
<organism evidence="7 8">
    <name type="scientific">Dillenia turbinata</name>
    <dbReference type="NCBI Taxonomy" id="194707"/>
    <lineage>
        <taxon>Eukaryota</taxon>
        <taxon>Viridiplantae</taxon>
        <taxon>Streptophyta</taxon>
        <taxon>Embryophyta</taxon>
        <taxon>Tracheophyta</taxon>
        <taxon>Spermatophyta</taxon>
        <taxon>Magnoliopsida</taxon>
        <taxon>eudicotyledons</taxon>
        <taxon>Gunneridae</taxon>
        <taxon>Pentapetalae</taxon>
        <taxon>Dilleniales</taxon>
        <taxon>Dilleniaceae</taxon>
        <taxon>Dillenia</taxon>
    </lineage>
</organism>
<keyword evidence="3" id="KW-0812">Transmembrane</keyword>
<dbReference type="AlphaFoldDB" id="A0AAN8YUW4"/>
<comment type="similarity">
    <text evidence="2">Belongs to the ERG2 family.</text>
</comment>
<keyword evidence="8" id="KW-1185">Reference proteome</keyword>
<comment type="subcellular location">
    <subcellularLocation>
        <location evidence="1">Endoplasmic reticulum membrane</location>
    </subcellularLocation>
</comment>